<evidence type="ECO:0000256" key="1">
    <source>
        <dbReference type="ARBA" id="ARBA00010457"/>
    </source>
</evidence>
<keyword evidence="8" id="KW-1185">Reference proteome</keyword>
<feature type="compositionally biased region" description="Acidic residues" evidence="4">
    <location>
        <begin position="27"/>
        <end position="42"/>
    </location>
</feature>
<dbReference type="InterPro" id="IPR024134">
    <property type="entry name" value="SOD_Cu/Zn_/chaperone"/>
</dbReference>
<evidence type="ECO:0000259" key="6">
    <source>
        <dbReference type="Pfam" id="PF00080"/>
    </source>
</evidence>
<gene>
    <name evidence="7" type="ORF">QY95_03321</name>
</gene>
<dbReference type="STRING" id="1221996.QY95_03321"/>
<dbReference type="InterPro" id="IPR036423">
    <property type="entry name" value="SOD-like_Cu/Zn_dom_sf"/>
</dbReference>
<dbReference type="CDD" id="cd00305">
    <property type="entry name" value="Cu-Zn_Superoxide_Dismutase"/>
    <property type="match status" value="1"/>
</dbReference>
<evidence type="ECO:0000313" key="8">
    <source>
        <dbReference type="Proteomes" id="UP000031563"/>
    </source>
</evidence>
<protein>
    <recommendedName>
        <fullName evidence="3">Superoxide dismutase [Cu-Zn]</fullName>
        <ecNumber evidence="3">1.15.1.1</ecNumber>
    </recommendedName>
</protein>
<keyword evidence="5" id="KW-0732">Signal</keyword>
<feature type="chain" id="PRO_5038545187" description="Superoxide dismutase [Cu-Zn]" evidence="5">
    <location>
        <begin position="19"/>
        <end position="235"/>
    </location>
</feature>
<feature type="domain" description="Superoxide dismutase copper/zinc binding" evidence="6">
    <location>
        <begin position="102"/>
        <end position="232"/>
    </location>
</feature>
<dbReference type="PROSITE" id="PS00332">
    <property type="entry name" value="SOD_CU_ZN_2"/>
    <property type="match status" value="1"/>
</dbReference>
<dbReference type="PROSITE" id="PS51257">
    <property type="entry name" value="PROKAR_LIPOPROTEIN"/>
    <property type="match status" value="1"/>
</dbReference>
<dbReference type="Pfam" id="PF00080">
    <property type="entry name" value="Sod_Cu"/>
    <property type="match status" value="1"/>
</dbReference>
<organism evidence="7 8">
    <name type="scientific">Bacillus thermotolerans</name>
    <name type="common">Quasibacillus thermotolerans</name>
    <dbReference type="NCBI Taxonomy" id="1221996"/>
    <lineage>
        <taxon>Bacteria</taxon>
        <taxon>Bacillati</taxon>
        <taxon>Bacillota</taxon>
        <taxon>Bacilli</taxon>
        <taxon>Bacillales</taxon>
        <taxon>Bacillaceae</taxon>
        <taxon>Bacillus</taxon>
    </lineage>
</organism>
<feature type="region of interest" description="Disordered" evidence="4">
    <location>
        <begin position="25"/>
        <end position="95"/>
    </location>
</feature>
<comment type="cofactor">
    <cofactor evidence="3">
        <name>Zn(2+)</name>
        <dbReference type="ChEBI" id="CHEBI:29105"/>
    </cofactor>
    <text evidence="3">Binds 1 zinc ion per subunit.</text>
</comment>
<feature type="compositionally biased region" description="Low complexity" evidence="4">
    <location>
        <begin position="43"/>
        <end position="66"/>
    </location>
</feature>
<dbReference type="GO" id="GO:0004784">
    <property type="term" value="F:superoxide dismutase activity"/>
    <property type="evidence" value="ECO:0007669"/>
    <property type="project" value="UniProtKB-EC"/>
</dbReference>
<dbReference type="EMBL" id="JWIR02000007">
    <property type="protein sequence ID" value="KKB42848.1"/>
    <property type="molecule type" value="Genomic_DNA"/>
</dbReference>
<evidence type="ECO:0000256" key="4">
    <source>
        <dbReference type="SAM" id="MobiDB-lite"/>
    </source>
</evidence>
<dbReference type="GO" id="GO:0005507">
    <property type="term" value="F:copper ion binding"/>
    <property type="evidence" value="ECO:0007669"/>
    <property type="project" value="InterPro"/>
</dbReference>
<keyword evidence="3" id="KW-0862">Zinc</keyword>
<dbReference type="AlphaFoldDB" id="A0A0F5IBK7"/>
<dbReference type="PRINTS" id="PR00068">
    <property type="entry name" value="CUZNDISMTASE"/>
</dbReference>
<comment type="similarity">
    <text evidence="1 3">Belongs to the Cu-Zn superoxide dismutase family.</text>
</comment>
<proteinExistence type="inferred from homology"/>
<comment type="catalytic activity">
    <reaction evidence="3">
        <text>2 superoxide + 2 H(+) = H2O2 + O2</text>
        <dbReference type="Rhea" id="RHEA:20696"/>
        <dbReference type="ChEBI" id="CHEBI:15378"/>
        <dbReference type="ChEBI" id="CHEBI:15379"/>
        <dbReference type="ChEBI" id="CHEBI:16240"/>
        <dbReference type="ChEBI" id="CHEBI:18421"/>
        <dbReference type="EC" id="1.15.1.1"/>
    </reaction>
</comment>
<evidence type="ECO:0000256" key="2">
    <source>
        <dbReference type="ARBA" id="ARBA00024900"/>
    </source>
</evidence>
<accession>A0A0F5IBK7</accession>
<comment type="function">
    <text evidence="2">Destroys radicals which are normally produced within the cells and which are toxic to biological systems. May play a role in favoring mycobacterial survival in phagocytes.</text>
</comment>
<dbReference type="SUPFAM" id="SSF49329">
    <property type="entry name" value="Cu,Zn superoxide dismutase-like"/>
    <property type="match status" value="1"/>
</dbReference>
<feature type="signal peptide" evidence="5">
    <location>
        <begin position="1"/>
        <end position="18"/>
    </location>
</feature>
<keyword evidence="3" id="KW-0479">Metal-binding</keyword>
<evidence type="ECO:0000313" key="7">
    <source>
        <dbReference type="EMBL" id="KKB42848.1"/>
    </source>
</evidence>
<keyword evidence="3" id="KW-0186">Copper</keyword>
<dbReference type="InterPro" id="IPR018152">
    <property type="entry name" value="SOD_Cu/Zn_BS"/>
</dbReference>
<comment type="cofactor">
    <cofactor evidence="3">
        <name>Cu cation</name>
        <dbReference type="ChEBI" id="CHEBI:23378"/>
    </cofactor>
    <text evidence="3">Binds 1 copper ion per subunit.</text>
</comment>
<comment type="caution">
    <text evidence="7">The sequence shown here is derived from an EMBL/GenBank/DDBJ whole genome shotgun (WGS) entry which is preliminary data.</text>
</comment>
<dbReference type="EC" id="1.15.1.1" evidence="3"/>
<name>A0A0F5IBK7_BACTR</name>
<sequence length="235" mass="24473">MKKWWLFSALMAVMLILAACGGGGENTMDESANEETTNEEATNDASSETDSGTTEGEPSEGTSTEEQAPESPDTPITTNENGEVTDPVVIDLNDSNGEKVATATMEETEEGVSIKLEASNLPPGEHGFHIHEAGKCEAPDFESAGGHFNPTDASHGMNHEEGPHAGDLQNLVVEEDGTAVLDTVADKVTFTVGEENSLLDEDGSALVIHEKADDGESQPSGDAGARIACGAITAE</sequence>
<dbReference type="PANTHER" id="PTHR10003">
    <property type="entry name" value="SUPEROXIDE DISMUTASE CU-ZN -RELATED"/>
    <property type="match status" value="1"/>
</dbReference>
<dbReference type="Gene3D" id="2.60.40.200">
    <property type="entry name" value="Superoxide dismutase, copper/zinc binding domain"/>
    <property type="match status" value="1"/>
</dbReference>
<keyword evidence="3" id="KW-0560">Oxidoreductase</keyword>
<dbReference type="Proteomes" id="UP000031563">
    <property type="component" value="Unassembled WGS sequence"/>
</dbReference>
<evidence type="ECO:0000256" key="5">
    <source>
        <dbReference type="SAM" id="SignalP"/>
    </source>
</evidence>
<evidence type="ECO:0000256" key="3">
    <source>
        <dbReference type="RuleBase" id="RU000393"/>
    </source>
</evidence>
<reference evidence="7" key="1">
    <citation type="submission" date="2015-02" db="EMBL/GenBank/DDBJ databases">
        <title>Genome Assembly of Bacillaceae bacterium MTCC 8252.</title>
        <authorList>
            <person name="Verma A."/>
            <person name="Khatri I."/>
            <person name="Mual P."/>
            <person name="Subramanian S."/>
            <person name="Krishnamurthi S."/>
        </authorList>
    </citation>
    <scope>NUCLEOTIDE SEQUENCE [LARGE SCALE GENOMIC DNA]</scope>
    <source>
        <strain evidence="7">MTCC 8252</strain>
    </source>
</reference>
<dbReference type="RefSeq" id="WP_040048190.1">
    <property type="nucleotide sequence ID" value="NZ_JWIR02000007.1"/>
</dbReference>
<dbReference type="InterPro" id="IPR001424">
    <property type="entry name" value="SOD_Cu_Zn_dom"/>
</dbReference>